<protein>
    <recommendedName>
        <fullName evidence="4 9">UTP--glucose-1-phosphate uridylyltransferase</fullName>
        <ecNumber evidence="3 9">2.7.7.9</ecNumber>
    </recommendedName>
</protein>
<comment type="function">
    <text evidence="7">UTP--glucose-1-phosphate uridylyltransferase catalyzing the conversion of glucose-1-phosphate into UDP-glucose, a crucial precursor for the production of glycogen.</text>
</comment>
<keyword evidence="6 9" id="KW-0548">Nucleotidyltransferase</keyword>
<evidence type="ECO:0000256" key="9">
    <source>
        <dbReference type="PIRNR" id="PIRNR000806"/>
    </source>
</evidence>
<accession>A0ABR1E8W8</accession>
<comment type="similarity">
    <text evidence="1 9">Belongs to the UDPGP type 1 family.</text>
</comment>
<comment type="catalytic activity">
    <reaction evidence="8">
        <text>alpha-D-glucose 1-phosphate + UTP + H(+) = UDP-alpha-D-glucose + diphosphate</text>
        <dbReference type="Rhea" id="RHEA:19889"/>
        <dbReference type="ChEBI" id="CHEBI:15378"/>
        <dbReference type="ChEBI" id="CHEBI:33019"/>
        <dbReference type="ChEBI" id="CHEBI:46398"/>
        <dbReference type="ChEBI" id="CHEBI:58601"/>
        <dbReference type="ChEBI" id="CHEBI:58885"/>
        <dbReference type="EC" id="2.7.7.9"/>
    </reaction>
    <physiologicalReaction direction="left-to-right" evidence="8">
        <dbReference type="Rhea" id="RHEA:19890"/>
    </physiologicalReaction>
</comment>
<gene>
    <name evidence="10" type="primary">Necator_chrV.g21124</name>
    <name evidence="10" type="ORF">RB195_016331</name>
</gene>
<dbReference type="PANTHER" id="PTHR43511">
    <property type="match status" value="1"/>
</dbReference>
<dbReference type="EC" id="2.7.7.9" evidence="3 9"/>
<evidence type="ECO:0000256" key="1">
    <source>
        <dbReference type="ARBA" id="ARBA00010401"/>
    </source>
</evidence>
<comment type="subunit">
    <text evidence="2">Homooctamer.</text>
</comment>
<evidence type="ECO:0000256" key="5">
    <source>
        <dbReference type="ARBA" id="ARBA00022679"/>
    </source>
</evidence>
<dbReference type="InterPro" id="IPR029044">
    <property type="entry name" value="Nucleotide-diphossugar_trans"/>
</dbReference>
<dbReference type="Gene3D" id="2.160.10.10">
    <property type="entry name" value="Hexapeptide repeat proteins"/>
    <property type="match status" value="1"/>
</dbReference>
<dbReference type="Pfam" id="PF01704">
    <property type="entry name" value="UDPGP"/>
    <property type="match status" value="1"/>
</dbReference>
<dbReference type="PIRSF" id="PIRSF000806">
    <property type="entry name" value="UDPGP"/>
    <property type="match status" value="1"/>
</dbReference>
<proteinExistence type="inferred from homology"/>
<name>A0ABR1E8W8_NECAM</name>
<evidence type="ECO:0000313" key="10">
    <source>
        <dbReference type="EMBL" id="KAK6759040.1"/>
    </source>
</evidence>
<dbReference type="SUPFAM" id="SSF53448">
    <property type="entry name" value="Nucleotide-diphospho-sugar transferases"/>
    <property type="match status" value="1"/>
</dbReference>
<evidence type="ECO:0000256" key="3">
    <source>
        <dbReference type="ARBA" id="ARBA00012415"/>
    </source>
</evidence>
<dbReference type="EMBL" id="JAVFWL010000005">
    <property type="protein sequence ID" value="KAK6759040.1"/>
    <property type="molecule type" value="Genomic_DNA"/>
</dbReference>
<evidence type="ECO:0000256" key="7">
    <source>
        <dbReference type="ARBA" id="ARBA00023579"/>
    </source>
</evidence>
<dbReference type="Gene3D" id="3.90.550.10">
    <property type="entry name" value="Spore Coat Polysaccharide Biosynthesis Protein SpsA, Chain A"/>
    <property type="match status" value="1"/>
</dbReference>
<evidence type="ECO:0000256" key="2">
    <source>
        <dbReference type="ARBA" id="ARBA00011823"/>
    </source>
</evidence>
<keyword evidence="5 9" id="KW-0808">Transferase</keyword>
<dbReference type="Proteomes" id="UP001303046">
    <property type="component" value="Unassembled WGS sequence"/>
</dbReference>
<keyword evidence="11" id="KW-1185">Reference proteome</keyword>
<evidence type="ECO:0000256" key="6">
    <source>
        <dbReference type="ARBA" id="ARBA00022695"/>
    </source>
</evidence>
<reference evidence="10 11" key="1">
    <citation type="submission" date="2023-08" db="EMBL/GenBank/DDBJ databases">
        <title>A Necator americanus chromosomal reference genome.</title>
        <authorList>
            <person name="Ilik V."/>
            <person name="Petrzelkova K.J."/>
            <person name="Pardy F."/>
            <person name="Fuh T."/>
            <person name="Niatou-Singa F.S."/>
            <person name="Gouil Q."/>
            <person name="Baker L."/>
            <person name="Ritchie M.E."/>
            <person name="Jex A.R."/>
            <person name="Gazzola D."/>
            <person name="Li H."/>
            <person name="Toshio Fujiwara R."/>
            <person name="Zhan B."/>
            <person name="Aroian R.V."/>
            <person name="Pafco B."/>
            <person name="Schwarz E.M."/>
        </authorList>
    </citation>
    <scope>NUCLEOTIDE SEQUENCE [LARGE SCALE GENOMIC DNA]</scope>
    <source>
        <strain evidence="10 11">Aroian</strain>
        <tissue evidence="10">Whole animal</tissue>
    </source>
</reference>
<dbReference type="InterPro" id="IPR016267">
    <property type="entry name" value="UDPGP_trans"/>
</dbReference>
<evidence type="ECO:0000256" key="4">
    <source>
        <dbReference type="ARBA" id="ARBA00019048"/>
    </source>
</evidence>
<sequence>MHISAEKKVELLEKLDEFFSRTDKVSGPEANVFRQLYRQFLEEKHYIDWNSWKFIAEGVQRNHDDLSPFDVKRKDVLNRLVVVKLNGGLGTTMGCNKPKSFIKIKGDLSFLDIARQQHEVFNKTHESKVPLFLMNSFYTDQQTKSELGPHSDVRTFCQSRCPRIWADSLLPVEDTGTDQEWYPPGHGNIFQALGATGVLDELLNQGRDIMFVSNIDNTGAVLDLKIAQFACDEGVDYIMECTKKTENDIKGGTLIDIAGQLMHLEIPQVPPEHLDEFCSTRTFKIFNTNNIWVNLRSVKEHLHRISSEIIVNKKLLHGRGVLQLETSIGGCIRNFPRAYCVHVGRNRFLPVKKTDDLLLVSSNLYSLSDERSLVLNRNRPPPTVELGEFFQSVDDFRSRFEDYPEILELDSLKIKGDVRFEKGVVLKGDVQILNESGKQQTIISGTCINNDQIIFK</sequence>
<evidence type="ECO:0000256" key="8">
    <source>
        <dbReference type="ARBA" id="ARBA00047432"/>
    </source>
</evidence>
<organism evidence="10 11">
    <name type="scientific">Necator americanus</name>
    <name type="common">Human hookworm</name>
    <dbReference type="NCBI Taxonomy" id="51031"/>
    <lineage>
        <taxon>Eukaryota</taxon>
        <taxon>Metazoa</taxon>
        <taxon>Ecdysozoa</taxon>
        <taxon>Nematoda</taxon>
        <taxon>Chromadorea</taxon>
        <taxon>Rhabditida</taxon>
        <taxon>Rhabditina</taxon>
        <taxon>Rhabditomorpha</taxon>
        <taxon>Strongyloidea</taxon>
        <taxon>Ancylostomatidae</taxon>
        <taxon>Bunostominae</taxon>
        <taxon>Necator</taxon>
    </lineage>
</organism>
<dbReference type="CDD" id="cd00897">
    <property type="entry name" value="UGPase_euk"/>
    <property type="match status" value="1"/>
</dbReference>
<comment type="caution">
    <text evidence="10">The sequence shown here is derived from an EMBL/GenBank/DDBJ whole genome shotgun (WGS) entry which is preliminary data.</text>
</comment>
<dbReference type="InterPro" id="IPR002618">
    <property type="entry name" value="UDPGP_fam"/>
</dbReference>
<evidence type="ECO:0000313" key="11">
    <source>
        <dbReference type="Proteomes" id="UP001303046"/>
    </source>
</evidence>